<comment type="caution">
    <text evidence="1">The sequence shown here is derived from an EMBL/GenBank/DDBJ whole genome shotgun (WGS) entry which is preliminary data.</text>
</comment>
<sequence length="90" mass="10325">MADRIISLTMSSRSVQYVALADWMWSCQKWTVRRIAFAPVCKPDDTLVVTVKKESWGLFTFDKVQKNSNLHTLSGFVQQPVSGREFKVDL</sequence>
<dbReference type="EMBL" id="BGPR01000629">
    <property type="protein sequence ID" value="GBM29176.1"/>
    <property type="molecule type" value="Genomic_DNA"/>
</dbReference>
<proteinExistence type="predicted"/>
<dbReference type="Proteomes" id="UP000499080">
    <property type="component" value="Unassembled WGS sequence"/>
</dbReference>
<accession>A0A4Y2EMD9</accession>
<organism evidence="1 2">
    <name type="scientific">Araneus ventricosus</name>
    <name type="common">Orbweaver spider</name>
    <name type="synonym">Epeira ventricosa</name>
    <dbReference type="NCBI Taxonomy" id="182803"/>
    <lineage>
        <taxon>Eukaryota</taxon>
        <taxon>Metazoa</taxon>
        <taxon>Ecdysozoa</taxon>
        <taxon>Arthropoda</taxon>
        <taxon>Chelicerata</taxon>
        <taxon>Arachnida</taxon>
        <taxon>Araneae</taxon>
        <taxon>Araneomorphae</taxon>
        <taxon>Entelegynae</taxon>
        <taxon>Araneoidea</taxon>
        <taxon>Araneidae</taxon>
        <taxon>Araneus</taxon>
    </lineage>
</organism>
<reference evidence="1 2" key="1">
    <citation type="journal article" date="2019" name="Sci. Rep.">
        <title>Orb-weaving spider Araneus ventricosus genome elucidates the spidroin gene catalogue.</title>
        <authorList>
            <person name="Kono N."/>
            <person name="Nakamura H."/>
            <person name="Ohtoshi R."/>
            <person name="Moran D.A.P."/>
            <person name="Shinohara A."/>
            <person name="Yoshida Y."/>
            <person name="Fujiwara M."/>
            <person name="Mori M."/>
            <person name="Tomita M."/>
            <person name="Arakawa K."/>
        </authorList>
    </citation>
    <scope>NUCLEOTIDE SEQUENCE [LARGE SCALE GENOMIC DNA]</scope>
</reference>
<evidence type="ECO:0000313" key="1">
    <source>
        <dbReference type="EMBL" id="GBM29176.1"/>
    </source>
</evidence>
<gene>
    <name evidence="1" type="ORF">AVEN_27793_1</name>
</gene>
<dbReference type="AlphaFoldDB" id="A0A4Y2EMD9"/>
<protein>
    <submittedName>
        <fullName evidence="1">Uncharacterized protein</fullName>
    </submittedName>
</protein>
<evidence type="ECO:0000313" key="2">
    <source>
        <dbReference type="Proteomes" id="UP000499080"/>
    </source>
</evidence>
<keyword evidence="2" id="KW-1185">Reference proteome</keyword>
<name>A0A4Y2EMD9_ARAVE</name>